<dbReference type="RefSeq" id="WP_329406779.1">
    <property type="nucleotide sequence ID" value="NZ_CP109441.1"/>
</dbReference>
<accession>A0ABZ1YLE7</accession>
<keyword evidence="3" id="KW-1185">Reference proteome</keyword>
<protein>
    <recommendedName>
        <fullName evidence="4">Hemophore-related protein</fullName>
    </recommendedName>
</protein>
<dbReference type="EMBL" id="CP109441">
    <property type="protein sequence ID" value="WUV44052.1"/>
    <property type="molecule type" value="Genomic_DNA"/>
</dbReference>
<gene>
    <name evidence="2" type="ORF">OG563_33390</name>
</gene>
<sequence>MIKRNAMGFMAAVATAIALTGAVSSTVQAEPTGDLASDCAVLTPIAANAITTLTPLQSLPVDEATAARDSYVGQLQGQRSSLVTAEGQAALDSYISAVQAASSPSAAPQILSSLNKIRSTCA</sequence>
<reference evidence="2" key="1">
    <citation type="submission" date="2022-10" db="EMBL/GenBank/DDBJ databases">
        <title>The complete genomes of actinobacterial strains from the NBC collection.</title>
        <authorList>
            <person name="Joergensen T.S."/>
            <person name="Alvarez Arevalo M."/>
            <person name="Sterndorff E.B."/>
            <person name="Faurdal D."/>
            <person name="Vuksanovic O."/>
            <person name="Mourched A.-S."/>
            <person name="Charusanti P."/>
            <person name="Shaw S."/>
            <person name="Blin K."/>
            <person name="Weber T."/>
        </authorList>
    </citation>
    <scope>NUCLEOTIDE SEQUENCE</scope>
    <source>
        <strain evidence="2">NBC_01482</strain>
    </source>
</reference>
<evidence type="ECO:0000313" key="3">
    <source>
        <dbReference type="Proteomes" id="UP001432062"/>
    </source>
</evidence>
<keyword evidence="1" id="KW-0732">Signal</keyword>
<feature type="signal peptide" evidence="1">
    <location>
        <begin position="1"/>
        <end position="29"/>
    </location>
</feature>
<evidence type="ECO:0008006" key="4">
    <source>
        <dbReference type="Google" id="ProtNLM"/>
    </source>
</evidence>
<organism evidence="2 3">
    <name type="scientific">Nocardia vinacea</name>
    <dbReference type="NCBI Taxonomy" id="96468"/>
    <lineage>
        <taxon>Bacteria</taxon>
        <taxon>Bacillati</taxon>
        <taxon>Actinomycetota</taxon>
        <taxon>Actinomycetes</taxon>
        <taxon>Mycobacteriales</taxon>
        <taxon>Nocardiaceae</taxon>
        <taxon>Nocardia</taxon>
    </lineage>
</organism>
<evidence type="ECO:0000256" key="1">
    <source>
        <dbReference type="SAM" id="SignalP"/>
    </source>
</evidence>
<evidence type="ECO:0000313" key="2">
    <source>
        <dbReference type="EMBL" id="WUV44052.1"/>
    </source>
</evidence>
<dbReference type="Proteomes" id="UP001432062">
    <property type="component" value="Chromosome"/>
</dbReference>
<proteinExistence type="predicted"/>
<feature type="chain" id="PRO_5045113027" description="Hemophore-related protein" evidence="1">
    <location>
        <begin position="30"/>
        <end position="122"/>
    </location>
</feature>
<name>A0ABZ1YLE7_9NOCA</name>